<evidence type="ECO:0000256" key="4">
    <source>
        <dbReference type="ARBA" id="ARBA00013078"/>
    </source>
</evidence>
<evidence type="ECO:0000256" key="3">
    <source>
        <dbReference type="ARBA" id="ARBA00006171"/>
    </source>
</evidence>
<dbReference type="InterPro" id="IPR006439">
    <property type="entry name" value="HAD-SF_hydro_IA"/>
</dbReference>
<proteinExistence type="inferred from homology"/>
<accession>A0A250L1N1</accession>
<dbReference type="SFLD" id="SFLDG01129">
    <property type="entry name" value="C1.5:_HAD__Beta-PGM__Phosphata"/>
    <property type="match status" value="1"/>
</dbReference>
<evidence type="ECO:0000256" key="2">
    <source>
        <dbReference type="ARBA" id="ARBA00004818"/>
    </source>
</evidence>
<dbReference type="AlphaFoldDB" id="A0A250L1N1"/>
<name>A0A250L1N1_9BURK</name>
<dbReference type="PANTHER" id="PTHR43434">
    <property type="entry name" value="PHOSPHOGLYCOLATE PHOSPHATASE"/>
    <property type="match status" value="1"/>
</dbReference>
<dbReference type="Gene3D" id="3.40.50.1000">
    <property type="entry name" value="HAD superfamily/HAD-like"/>
    <property type="match status" value="1"/>
</dbReference>
<organism evidence="5">
    <name type="scientific">Burkholderia contaminans</name>
    <dbReference type="NCBI Taxonomy" id="488447"/>
    <lineage>
        <taxon>Bacteria</taxon>
        <taxon>Pseudomonadati</taxon>
        <taxon>Pseudomonadota</taxon>
        <taxon>Betaproteobacteria</taxon>
        <taxon>Burkholderiales</taxon>
        <taxon>Burkholderiaceae</taxon>
        <taxon>Burkholderia</taxon>
        <taxon>Burkholderia cepacia complex</taxon>
    </lineage>
</organism>
<protein>
    <recommendedName>
        <fullName evidence="4">phosphoglycolate phosphatase</fullName>
        <ecNumber evidence="4">3.1.3.18</ecNumber>
    </recommendedName>
</protein>
<dbReference type="GO" id="GO:0016301">
    <property type="term" value="F:kinase activity"/>
    <property type="evidence" value="ECO:0007669"/>
    <property type="project" value="UniProtKB-KW"/>
</dbReference>
<dbReference type="Gene3D" id="1.10.150.240">
    <property type="entry name" value="Putative phosphatase, domain 2"/>
    <property type="match status" value="1"/>
</dbReference>
<dbReference type="InterPro" id="IPR023214">
    <property type="entry name" value="HAD_sf"/>
</dbReference>
<evidence type="ECO:0000256" key="1">
    <source>
        <dbReference type="ARBA" id="ARBA00000830"/>
    </source>
</evidence>
<dbReference type="PANTHER" id="PTHR43434:SF1">
    <property type="entry name" value="PHOSPHOGLYCOLATE PHOSPHATASE"/>
    <property type="match status" value="1"/>
</dbReference>
<dbReference type="SFLD" id="SFLDS00003">
    <property type="entry name" value="Haloacid_Dehalogenase"/>
    <property type="match status" value="1"/>
</dbReference>
<dbReference type="InterPro" id="IPR050155">
    <property type="entry name" value="HAD-like_hydrolase_sf"/>
</dbReference>
<dbReference type="InterPro" id="IPR036412">
    <property type="entry name" value="HAD-like_sf"/>
</dbReference>
<dbReference type="InterPro" id="IPR023198">
    <property type="entry name" value="PGP-like_dom2"/>
</dbReference>
<dbReference type="NCBIfam" id="TIGR01549">
    <property type="entry name" value="HAD-SF-IA-v1"/>
    <property type="match status" value="1"/>
</dbReference>
<dbReference type="SUPFAM" id="SSF56784">
    <property type="entry name" value="HAD-like"/>
    <property type="match status" value="1"/>
</dbReference>
<comment type="catalytic activity">
    <reaction evidence="1">
        <text>2-phosphoglycolate + H2O = glycolate + phosphate</text>
        <dbReference type="Rhea" id="RHEA:14369"/>
        <dbReference type="ChEBI" id="CHEBI:15377"/>
        <dbReference type="ChEBI" id="CHEBI:29805"/>
        <dbReference type="ChEBI" id="CHEBI:43474"/>
        <dbReference type="ChEBI" id="CHEBI:58033"/>
        <dbReference type="EC" id="3.1.3.18"/>
    </reaction>
</comment>
<gene>
    <name evidence="5" type="ORF">BCCH1_09950</name>
</gene>
<keyword evidence="5" id="KW-0418">Kinase</keyword>
<dbReference type="GO" id="GO:0006281">
    <property type="term" value="P:DNA repair"/>
    <property type="evidence" value="ECO:0007669"/>
    <property type="project" value="TreeGrafter"/>
</dbReference>
<dbReference type="PRINTS" id="PR00413">
    <property type="entry name" value="HADHALOGNASE"/>
</dbReference>
<evidence type="ECO:0000313" key="5">
    <source>
        <dbReference type="EMBL" id="BBA38575.1"/>
    </source>
</evidence>
<dbReference type="EMBL" id="AP018357">
    <property type="protein sequence ID" value="BBA38575.1"/>
    <property type="molecule type" value="Genomic_DNA"/>
</dbReference>
<comment type="pathway">
    <text evidence="2">Organic acid metabolism; glycolate biosynthesis; glycolate from 2-phosphoglycolate: step 1/1.</text>
</comment>
<dbReference type="InterPro" id="IPR041492">
    <property type="entry name" value="HAD_2"/>
</dbReference>
<dbReference type="GO" id="GO:0008967">
    <property type="term" value="F:phosphoglycolate phosphatase activity"/>
    <property type="evidence" value="ECO:0007669"/>
    <property type="project" value="UniProtKB-EC"/>
</dbReference>
<reference evidence="5" key="1">
    <citation type="journal article" date="2016" name="Biosci. Biotechnol. Biochem.">
        <title>Bioconversion of AHX to AOH by resting cells of Burkholderia contaminans CH-1.</title>
        <authorList>
            <person name="Choi J.H."/>
            <person name="Kikuchi A."/>
            <person name="Pumkaeo P."/>
            <person name="Hirai H."/>
            <person name="Tokuyama S."/>
            <person name="Kawagishi H."/>
        </authorList>
    </citation>
    <scope>NUCLEOTIDE SEQUENCE</scope>
    <source>
        <strain evidence="5">CH-1</strain>
    </source>
</reference>
<keyword evidence="5" id="KW-0808">Transferase</keyword>
<sequence>MVHVCLRSPFMRVRAVIFDFDLTLADSSAAIIECTEYALHQLGAAGATPAQIGAVIGLTLPQMFRALTGETEPARADAFARHFVARADAIMVPGTRIYPEVPPLFAWLRAQGLAVAIVSSKFRYRIEAILERNGLQSLVDVLIGGEDVQRHKPDPEGLVQALARLDLPAHAAVYVGDHAVDAQAAERAGVAFVGAVSGMTSFDEWARAGKQAVATHIGDLAAIVQHMQRDPGQACGPHDA</sequence>
<dbReference type="Pfam" id="PF13419">
    <property type="entry name" value="HAD_2"/>
    <property type="match status" value="1"/>
</dbReference>
<comment type="similarity">
    <text evidence="3">Belongs to the HAD-like hydrolase superfamily. CbbY/CbbZ/Gph/YieH family.</text>
</comment>
<dbReference type="EC" id="3.1.3.18" evidence="4"/>
<reference evidence="5" key="2">
    <citation type="journal article" date="2017" name="Genome Announc.">
        <title>High-Quality Draft Genome Sequence of Burkholderia contaminans CH-1, a Gram-Negative Bacterium That Metabolizes 2-Azahypoxanthine, a Plant Growth-Regulating Compound.</title>
        <authorList>
            <person name="Choi J.-H."/>
            <person name="Sugiura H."/>
            <person name="Moriuchi R."/>
            <person name="Kawagishi H."/>
            <person name="Dohra H."/>
        </authorList>
    </citation>
    <scope>NUCLEOTIDE SEQUENCE</scope>
    <source>
        <strain evidence="5">CH-1</strain>
    </source>
</reference>
<dbReference type="SFLD" id="SFLDG01135">
    <property type="entry name" value="C1.5.6:_HAD__Beta-PGM__Phospha"/>
    <property type="match status" value="1"/>
</dbReference>